<accession>A0AAU9W897</accession>
<protein>
    <submittedName>
        <fullName evidence="1">Uncharacterized protein</fullName>
    </submittedName>
</protein>
<organism evidence="1 2">
    <name type="scientific">Pocillopora meandrina</name>
    <dbReference type="NCBI Taxonomy" id="46732"/>
    <lineage>
        <taxon>Eukaryota</taxon>
        <taxon>Metazoa</taxon>
        <taxon>Cnidaria</taxon>
        <taxon>Anthozoa</taxon>
        <taxon>Hexacorallia</taxon>
        <taxon>Scleractinia</taxon>
        <taxon>Astrocoeniina</taxon>
        <taxon>Pocilloporidae</taxon>
        <taxon>Pocillopora</taxon>
    </lineage>
</organism>
<dbReference type="AlphaFoldDB" id="A0AAU9W897"/>
<dbReference type="Proteomes" id="UP001159428">
    <property type="component" value="Unassembled WGS sequence"/>
</dbReference>
<comment type="caution">
    <text evidence="1">The sequence shown here is derived from an EMBL/GenBank/DDBJ whole genome shotgun (WGS) entry which is preliminary data.</text>
</comment>
<dbReference type="EMBL" id="CALNXJ010000011">
    <property type="protein sequence ID" value="CAH3107977.1"/>
    <property type="molecule type" value="Genomic_DNA"/>
</dbReference>
<reference evidence="1 2" key="1">
    <citation type="submission" date="2022-05" db="EMBL/GenBank/DDBJ databases">
        <authorList>
            <consortium name="Genoscope - CEA"/>
            <person name="William W."/>
        </authorList>
    </citation>
    <scope>NUCLEOTIDE SEQUENCE [LARGE SCALE GENOMIC DNA]</scope>
</reference>
<name>A0AAU9W897_9CNID</name>
<evidence type="ECO:0000313" key="2">
    <source>
        <dbReference type="Proteomes" id="UP001159428"/>
    </source>
</evidence>
<proteinExistence type="predicted"/>
<keyword evidence="2" id="KW-1185">Reference proteome</keyword>
<sequence length="161" mass="18533">MPAFYYQSIHYLPNYQAPKRWETWSKTVFSEKELSKKISKFKGIQKQKKVPVDVARNSATEIKFVTNKFHLPLLRHELENLLSNAQKLFSNESMDLKGEIPEGYQHVFMNSFLVFVVNHLELREISTSQFDLGSSLYAICDDCGLSEFLATGDHHSSDDAP</sequence>
<evidence type="ECO:0000313" key="1">
    <source>
        <dbReference type="EMBL" id="CAH3107977.1"/>
    </source>
</evidence>
<gene>
    <name evidence="1" type="ORF">PMEA_00003034</name>
</gene>